<feature type="transmembrane region" description="Helical" evidence="7">
    <location>
        <begin position="20"/>
        <end position="43"/>
    </location>
</feature>
<sequence length="179" mass="20426">MLLRGEFDLEKKSRNIIKNIIEILGVIVIAVLINKFIIFTAYIPSESMVPTLNVGDRLLVTRVYNPSNLKRGDVVIFKSNELNEILVKRLIGLPGDEIEFKGTSVYVNGEMLDEPYIKNPMEFEGTYKVPDNEYFFLGDNRNNSYDSRFWKDPYIGGSDIIGKAQFIIWPLKDIGLVGN</sequence>
<dbReference type="PROSITE" id="PS00501">
    <property type="entry name" value="SPASE_I_1"/>
    <property type="match status" value="1"/>
</dbReference>
<dbReference type="InterPro" id="IPR036286">
    <property type="entry name" value="LexA/Signal_pep-like_sf"/>
</dbReference>
<keyword evidence="7" id="KW-1133">Transmembrane helix</keyword>
<comment type="caution">
    <text evidence="10">The sequence shown here is derived from an EMBL/GenBank/DDBJ whole genome shotgun (WGS) entry which is preliminary data.</text>
</comment>
<evidence type="ECO:0000256" key="3">
    <source>
        <dbReference type="ARBA" id="ARBA00009370"/>
    </source>
</evidence>
<dbReference type="PANTHER" id="PTHR43390:SF1">
    <property type="entry name" value="CHLOROPLAST PROCESSING PEPTIDASE"/>
    <property type="match status" value="1"/>
</dbReference>
<comment type="subcellular location">
    <subcellularLocation>
        <location evidence="2">Cell membrane</location>
        <topology evidence="2">Single-pass type II membrane protein</topology>
    </subcellularLocation>
    <subcellularLocation>
        <location evidence="8">Membrane</location>
        <topology evidence="8">Single-pass type II membrane protein</topology>
    </subcellularLocation>
</comment>
<gene>
    <name evidence="10" type="primary">lepB</name>
    <name evidence="10" type="ORF">K5V21_15955</name>
    <name evidence="11" type="ORF">K5V21_16075</name>
</gene>
<dbReference type="InterPro" id="IPR019758">
    <property type="entry name" value="Pept_S26A_signal_pept_1_CS"/>
</dbReference>
<name>A0ABS7L1I8_CLOSR</name>
<feature type="domain" description="Peptidase S26" evidence="9">
    <location>
        <begin position="20"/>
        <end position="169"/>
    </location>
</feature>
<dbReference type="PROSITE" id="PS00761">
    <property type="entry name" value="SPASE_I_3"/>
    <property type="match status" value="1"/>
</dbReference>
<keyword evidence="5 7" id="KW-0645">Protease</keyword>
<evidence type="ECO:0000313" key="12">
    <source>
        <dbReference type="Proteomes" id="UP001299068"/>
    </source>
</evidence>
<dbReference type="GO" id="GO:0009003">
    <property type="term" value="F:signal peptidase activity"/>
    <property type="evidence" value="ECO:0007669"/>
    <property type="project" value="UniProtKB-EC"/>
</dbReference>
<dbReference type="InterPro" id="IPR019757">
    <property type="entry name" value="Pept_S26A_signal_pept_1_Lys-AS"/>
</dbReference>
<evidence type="ECO:0000256" key="2">
    <source>
        <dbReference type="ARBA" id="ARBA00004401"/>
    </source>
</evidence>
<dbReference type="EMBL" id="JAIKTU010000015">
    <property type="protein sequence ID" value="MBY0756939.1"/>
    <property type="molecule type" value="Genomic_DNA"/>
</dbReference>
<evidence type="ECO:0000256" key="8">
    <source>
        <dbReference type="RuleBase" id="RU362042"/>
    </source>
</evidence>
<keyword evidence="7" id="KW-0812">Transmembrane</keyword>
<dbReference type="PANTHER" id="PTHR43390">
    <property type="entry name" value="SIGNAL PEPTIDASE I"/>
    <property type="match status" value="1"/>
</dbReference>
<dbReference type="SUPFAM" id="SSF51306">
    <property type="entry name" value="LexA/Signal peptidase"/>
    <property type="match status" value="1"/>
</dbReference>
<evidence type="ECO:0000313" key="11">
    <source>
        <dbReference type="EMBL" id="MBY0756963.1"/>
    </source>
</evidence>
<dbReference type="Proteomes" id="UP001299068">
    <property type="component" value="Unassembled WGS sequence"/>
</dbReference>
<dbReference type="InterPro" id="IPR019533">
    <property type="entry name" value="Peptidase_S26"/>
</dbReference>
<dbReference type="NCBIfam" id="TIGR02227">
    <property type="entry name" value="sigpep_I_bact"/>
    <property type="match status" value="1"/>
</dbReference>
<keyword evidence="12" id="KW-1185">Reference proteome</keyword>
<evidence type="ECO:0000256" key="6">
    <source>
        <dbReference type="ARBA" id="ARBA00022801"/>
    </source>
</evidence>
<evidence type="ECO:0000256" key="1">
    <source>
        <dbReference type="ARBA" id="ARBA00000677"/>
    </source>
</evidence>
<evidence type="ECO:0000256" key="4">
    <source>
        <dbReference type="ARBA" id="ARBA00013208"/>
    </source>
</evidence>
<reference evidence="10 12" key="1">
    <citation type="journal article" date="2021" name="Cell Host Microbe">
        <title>in vivo commensal control of Clostridioides difficile virulence.</title>
        <authorList>
            <person name="Girinathan B.P."/>
            <person name="Dibenedetto N."/>
            <person name="Worley J.N."/>
            <person name="Peltier J."/>
            <person name="Arrieta-Ortiz M.L."/>
            <person name="Rupa Christinal Immanuel S."/>
            <person name="Lavin R."/>
            <person name="Delaney M.L."/>
            <person name="Cummins C."/>
            <person name="Hoffmann M."/>
            <person name="Luo Y."/>
            <person name="Gonzalez-Escalona N."/>
            <person name="Allard M."/>
            <person name="Onderdonk A.B."/>
            <person name="Gerber G.K."/>
            <person name="Sonenshein A.L."/>
            <person name="Baliga N."/>
            <person name="Dupuy B."/>
            <person name="Bry L."/>
        </authorList>
    </citation>
    <scope>NUCLEOTIDE SEQUENCE [LARGE SCALE GENOMIC DNA]</scope>
    <source>
        <strain evidence="10 12">DSM 599</strain>
    </source>
</reference>
<dbReference type="CDD" id="cd06530">
    <property type="entry name" value="S26_SPase_I"/>
    <property type="match status" value="1"/>
</dbReference>
<dbReference type="PRINTS" id="PR00727">
    <property type="entry name" value="LEADERPTASE"/>
</dbReference>
<organism evidence="10 12">
    <name type="scientific">Clostridium sardiniense</name>
    <name type="common">Clostridium absonum</name>
    <dbReference type="NCBI Taxonomy" id="29369"/>
    <lineage>
        <taxon>Bacteria</taxon>
        <taxon>Bacillati</taxon>
        <taxon>Bacillota</taxon>
        <taxon>Clostridia</taxon>
        <taxon>Eubacteriales</taxon>
        <taxon>Clostridiaceae</taxon>
        <taxon>Clostridium</taxon>
    </lineage>
</organism>
<dbReference type="EMBL" id="JAIKTU010000015">
    <property type="protein sequence ID" value="MBY0756963.1"/>
    <property type="molecule type" value="Genomic_DNA"/>
</dbReference>
<evidence type="ECO:0000313" key="10">
    <source>
        <dbReference type="EMBL" id="MBY0756939.1"/>
    </source>
</evidence>
<accession>A0ABS7L1I8</accession>
<comment type="catalytic activity">
    <reaction evidence="1 7">
        <text>Cleavage of hydrophobic, N-terminal signal or leader sequences from secreted and periplasmic proteins.</text>
        <dbReference type="EC" id="3.4.21.89"/>
    </reaction>
</comment>
<dbReference type="Gene3D" id="2.10.109.10">
    <property type="entry name" value="Umud Fragment, subunit A"/>
    <property type="match status" value="1"/>
</dbReference>
<keyword evidence="6 7" id="KW-0378">Hydrolase</keyword>
<comment type="similarity">
    <text evidence="3 8">Belongs to the peptidase S26 family.</text>
</comment>
<dbReference type="EC" id="3.4.21.89" evidence="4 7"/>
<dbReference type="InterPro" id="IPR019756">
    <property type="entry name" value="Pept_S26A_signal_pept_1_Ser-AS"/>
</dbReference>
<evidence type="ECO:0000259" key="9">
    <source>
        <dbReference type="Pfam" id="PF10502"/>
    </source>
</evidence>
<dbReference type="PROSITE" id="PS00760">
    <property type="entry name" value="SPASE_I_2"/>
    <property type="match status" value="1"/>
</dbReference>
<proteinExistence type="inferred from homology"/>
<keyword evidence="7" id="KW-0472">Membrane</keyword>
<dbReference type="Pfam" id="PF10502">
    <property type="entry name" value="Peptidase_S26"/>
    <property type="match status" value="1"/>
</dbReference>
<evidence type="ECO:0000256" key="7">
    <source>
        <dbReference type="RuleBase" id="RU003993"/>
    </source>
</evidence>
<dbReference type="InterPro" id="IPR000223">
    <property type="entry name" value="Pept_S26A_signal_pept_1"/>
</dbReference>
<evidence type="ECO:0000256" key="5">
    <source>
        <dbReference type="ARBA" id="ARBA00022670"/>
    </source>
</evidence>
<protein>
    <recommendedName>
        <fullName evidence="4 7">Signal peptidase I</fullName>
        <ecNumber evidence="4 7">3.4.21.89</ecNumber>
    </recommendedName>
</protein>